<comment type="caution">
    <text evidence="9">The sequence shown here is derived from an EMBL/GenBank/DDBJ whole genome shotgun (WGS) entry which is preliminary data.</text>
</comment>
<evidence type="ECO:0000256" key="6">
    <source>
        <dbReference type="SAM" id="Phobius"/>
    </source>
</evidence>
<organism evidence="9 10">
    <name type="scientific">Acuticoccus mangrovi</name>
    <dbReference type="NCBI Taxonomy" id="2796142"/>
    <lineage>
        <taxon>Bacteria</taxon>
        <taxon>Pseudomonadati</taxon>
        <taxon>Pseudomonadota</taxon>
        <taxon>Alphaproteobacteria</taxon>
        <taxon>Hyphomicrobiales</taxon>
        <taxon>Amorphaceae</taxon>
        <taxon>Acuticoccus</taxon>
    </lineage>
</organism>
<protein>
    <submittedName>
        <fullName evidence="9">ComEC/Rec2 family competence protein</fullName>
    </submittedName>
</protein>
<feature type="transmembrane region" description="Helical" evidence="6">
    <location>
        <begin position="376"/>
        <end position="394"/>
    </location>
</feature>
<feature type="transmembrane region" description="Helical" evidence="6">
    <location>
        <begin position="506"/>
        <end position="526"/>
    </location>
</feature>
<reference evidence="9" key="1">
    <citation type="submission" date="2020-12" db="EMBL/GenBank/DDBJ databases">
        <title>Bacterial taxonomy.</title>
        <authorList>
            <person name="Pan X."/>
        </authorList>
    </citation>
    <scope>NUCLEOTIDE SEQUENCE</scope>
    <source>
        <strain evidence="9">B2012</strain>
    </source>
</reference>
<evidence type="ECO:0000256" key="3">
    <source>
        <dbReference type="ARBA" id="ARBA00022692"/>
    </source>
</evidence>
<keyword evidence="10" id="KW-1185">Reference proteome</keyword>
<feature type="transmembrane region" description="Helical" evidence="6">
    <location>
        <begin position="476"/>
        <end position="494"/>
    </location>
</feature>
<feature type="domain" description="DUF4131" evidence="8">
    <location>
        <begin position="56"/>
        <end position="204"/>
    </location>
</feature>
<evidence type="ECO:0000259" key="7">
    <source>
        <dbReference type="Pfam" id="PF03772"/>
    </source>
</evidence>
<sequence length="690" mass="71117">MSLVAAGRPARRGAAWRWLARSAARDAAFGRFALWLPVVMAAGVALAVEAPFDPPPGPLAAALVALLAAHHLLGRSRLAALSGPAMTLAALTLGALLLALQSEWRGTPLLAFSQTVRLEGRVVAADTRGDGGMMVVAPDAGRFRGPRPRRVRISLRGPPPPVGARVGVTARLFPLRGPVYPGGYDAARRLYFDGIGATGFAYGAPEMIVPADGGLAARVDALRRAISARVAATLGAGATAGFADALLVGQRGGMAESDVEALRRSGLGHILAISGLHMALVAGTVFAAVRLALALLPGVALRFPIRKWAAVAGLLAATAYLALSGASVATLRAYVMLVVGLVAILADRPALTMRTVAVAAVAVIVVDPVSVVEPGFQMSFLAVVALVGFYEAWATRPWRRRALHPMAAFLWGLALTSLIAGLATLPAAVFHFHRLAPLGLLANLSAMPLLTFIAMPAGVVALAAMPFGLEALPLEAMGLGLAAILAVARQVAAWTGDAGLVGRIPAAAALLACGGILWLALSVAWWRLLGLALLAAGLALAPTTPRPDLYVSDDGATVAARGPDGRLALLGRATGFAPTLWLGADGDARPPDAIAGARCDRLGCTLPLAAGHLAIARSPRALAQDCALAEVVVSTDRVARCAAPLVIDRRVLVASGAVTARRTARGWILERARPGGSRRRWHAPPEVARD</sequence>
<gene>
    <name evidence="9" type="ORF">JCR33_06860</name>
</gene>
<feature type="transmembrane region" description="Helical" evidence="6">
    <location>
        <begin position="449"/>
        <end position="469"/>
    </location>
</feature>
<name>A0A934IML6_9HYPH</name>
<dbReference type="GO" id="GO:0005886">
    <property type="term" value="C:plasma membrane"/>
    <property type="evidence" value="ECO:0007669"/>
    <property type="project" value="UniProtKB-SubCell"/>
</dbReference>
<evidence type="ECO:0000256" key="5">
    <source>
        <dbReference type="ARBA" id="ARBA00023136"/>
    </source>
</evidence>
<evidence type="ECO:0000313" key="9">
    <source>
        <dbReference type="EMBL" id="MBJ3775400.1"/>
    </source>
</evidence>
<keyword evidence="2" id="KW-1003">Cell membrane</keyword>
<keyword evidence="3 6" id="KW-0812">Transmembrane</keyword>
<dbReference type="Pfam" id="PF03772">
    <property type="entry name" value="Competence"/>
    <property type="match status" value="1"/>
</dbReference>
<dbReference type="InterPro" id="IPR025405">
    <property type="entry name" value="DUF4131"/>
</dbReference>
<dbReference type="PANTHER" id="PTHR30619">
    <property type="entry name" value="DNA INTERNALIZATION/COMPETENCE PROTEIN COMEC/REC2"/>
    <property type="match status" value="1"/>
</dbReference>
<dbReference type="NCBIfam" id="TIGR00360">
    <property type="entry name" value="ComEC_N-term"/>
    <property type="match status" value="1"/>
</dbReference>
<dbReference type="InterPro" id="IPR004477">
    <property type="entry name" value="ComEC_N"/>
</dbReference>
<dbReference type="RefSeq" id="WP_198881300.1">
    <property type="nucleotide sequence ID" value="NZ_JAEKJA010000005.1"/>
</dbReference>
<dbReference type="EMBL" id="JAEKJA010000005">
    <property type="protein sequence ID" value="MBJ3775400.1"/>
    <property type="molecule type" value="Genomic_DNA"/>
</dbReference>
<feature type="transmembrane region" description="Helical" evidence="6">
    <location>
        <begin position="79"/>
        <end position="100"/>
    </location>
</feature>
<feature type="domain" description="ComEC/Rec2-related protein" evidence="7">
    <location>
        <begin position="246"/>
        <end position="524"/>
    </location>
</feature>
<dbReference type="InterPro" id="IPR052159">
    <property type="entry name" value="Competence_DNA_uptake"/>
</dbReference>
<dbReference type="PANTHER" id="PTHR30619:SF1">
    <property type="entry name" value="RECOMBINATION PROTEIN 2"/>
    <property type="match status" value="1"/>
</dbReference>
<accession>A0A934IML6</accession>
<evidence type="ECO:0000256" key="1">
    <source>
        <dbReference type="ARBA" id="ARBA00004651"/>
    </source>
</evidence>
<feature type="transmembrane region" description="Helical" evidence="6">
    <location>
        <begin position="406"/>
        <end position="429"/>
    </location>
</feature>
<feature type="transmembrane region" description="Helical" evidence="6">
    <location>
        <begin position="353"/>
        <end position="370"/>
    </location>
</feature>
<keyword evidence="4 6" id="KW-1133">Transmembrane helix</keyword>
<dbReference type="Pfam" id="PF13567">
    <property type="entry name" value="DUF4131"/>
    <property type="match status" value="1"/>
</dbReference>
<feature type="transmembrane region" description="Helical" evidence="6">
    <location>
        <begin position="269"/>
        <end position="293"/>
    </location>
</feature>
<feature type="transmembrane region" description="Helical" evidence="6">
    <location>
        <begin position="28"/>
        <end position="48"/>
    </location>
</feature>
<comment type="subcellular location">
    <subcellularLocation>
        <location evidence="1">Cell membrane</location>
        <topology evidence="1">Multi-pass membrane protein</topology>
    </subcellularLocation>
</comment>
<evidence type="ECO:0000313" key="10">
    <source>
        <dbReference type="Proteomes" id="UP000609531"/>
    </source>
</evidence>
<dbReference type="AlphaFoldDB" id="A0A934IML6"/>
<evidence type="ECO:0000256" key="4">
    <source>
        <dbReference type="ARBA" id="ARBA00022989"/>
    </source>
</evidence>
<keyword evidence="5 6" id="KW-0472">Membrane</keyword>
<proteinExistence type="predicted"/>
<dbReference type="Proteomes" id="UP000609531">
    <property type="component" value="Unassembled WGS sequence"/>
</dbReference>
<feature type="transmembrane region" description="Helical" evidence="6">
    <location>
        <begin position="305"/>
        <end position="323"/>
    </location>
</feature>
<evidence type="ECO:0000259" key="8">
    <source>
        <dbReference type="Pfam" id="PF13567"/>
    </source>
</evidence>
<evidence type="ECO:0000256" key="2">
    <source>
        <dbReference type="ARBA" id="ARBA00022475"/>
    </source>
</evidence>